<reference evidence="2" key="1">
    <citation type="journal article" date="2012" name="MBio">
        <title>Comparative genome analysis of Trichophyton rubrum and related dermatophytes reveals candidate genes involved in infection.</title>
        <authorList>
            <person name="Martinez D.A."/>
            <person name="Oliver B.G."/>
            <person name="Graeser Y."/>
            <person name="Goldberg J.M."/>
            <person name="Li W."/>
            <person name="Martinez-Rossi N.M."/>
            <person name="Monod M."/>
            <person name="Shelest E."/>
            <person name="Barton R.C."/>
            <person name="Birch E."/>
            <person name="Brakhage A.A."/>
            <person name="Chen Z."/>
            <person name="Gurr S.J."/>
            <person name="Heiman D."/>
            <person name="Heitman J."/>
            <person name="Kosti I."/>
            <person name="Rossi A."/>
            <person name="Saif S."/>
            <person name="Samalova M."/>
            <person name="Saunders C.W."/>
            <person name="Shea T."/>
            <person name="Summerbell R.C."/>
            <person name="Xu J."/>
            <person name="Young S."/>
            <person name="Zeng Q."/>
            <person name="Birren B.W."/>
            <person name="Cuomo C.A."/>
            <person name="White T.C."/>
        </authorList>
    </citation>
    <scope>NUCLEOTIDE SEQUENCE [LARGE SCALE GENOMIC DNA]</scope>
    <source>
        <strain evidence="2">ATCC MYA-4607 / CBS 118892</strain>
    </source>
</reference>
<dbReference type="EMBL" id="GG700649">
    <property type="protein sequence ID" value="KFL60635.1"/>
    <property type="molecule type" value="Genomic_DNA"/>
</dbReference>
<evidence type="ECO:0000313" key="2">
    <source>
        <dbReference type="Proteomes" id="UP000008864"/>
    </source>
</evidence>
<accession>A0A080WKR5</accession>
<dbReference type="RefSeq" id="XP_047605456.1">
    <property type="nucleotide sequence ID" value="XM_047750800.1"/>
</dbReference>
<protein>
    <submittedName>
        <fullName evidence="1">Uncharacterized protein</fullName>
    </submittedName>
</protein>
<dbReference type="AlphaFoldDB" id="A0A080WKR5"/>
<organism evidence="1 2">
    <name type="scientific">Trichophyton rubrum (strain ATCC MYA-4607 / CBS 118892)</name>
    <name type="common">Athlete's foot fungus</name>
    <dbReference type="NCBI Taxonomy" id="559305"/>
    <lineage>
        <taxon>Eukaryota</taxon>
        <taxon>Fungi</taxon>
        <taxon>Dikarya</taxon>
        <taxon>Ascomycota</taxon>
        <taxon>Pezizomycotina</taxon>
        <taxon>Eurotiomycetes</taxon>
        <taxon>Eurotiomycetidae</taxon>
        <taxon>Onygenales</taxon>
        <taxon>Arthrodermataceae</taxon>
        <taxon>Trichophyton</taxon>
    </lineage>
</organism>
<proteinExistence type="predicted"/>
<evidence type="ECO:0000313" key="1">
    <source>
        <dbReference type="EMBL" id="KFL60635.1"/>
    </source>
</evidence>
<dbReference type="InParanoid" id="A0A080WKR5"/>
<sequence length="174" mass="19015">MTFPGADTMKGGAIGDDIFLPILDLTLSLPGGSPSIPDRTGEGVMAPSELSTDSSSGMVIFRLWRPLRFDRTGILLSNRSTMVGIKPFFLSLLLPSNPIKALCVPPPFFVTLLLLCFARRIYRADVLSDVSVSSQRRMLARGSVRQDRCISEAAAAFYLSSCSCTLDIRRIVRI</sequence>
<dbReference type="Proteomes" id="UP000008864">
    <property type="component" value="Unassembled WGS sequence"/>
</dbReference>
<dbReference type="GeneID" id="71777118"/>
<dbReference type="HOGENOM" id="CLU_1541209_0_0_1"/>
<gene>
    <name evidence="1" type="ORF">TERG_11734</name>
</gene>
<name>A0A080WKR5_TRIRC</name>
<keyword evidence="2" id="KW-1185">Reference proteome</keyword>